<reference evidence="10 11" key="1">
    <citation type="submission" date="2016-10" db="EMBL/GenBank/DDBJ databases">
        <authorList>
            <person name="de Groot N.N."/>
        </authorList>
    </citation>
    <scope>NUCLEOTIDE SEQUENCE [LARGE SCALE GENOMIC DNA]</scope>
    <source>
        <strain evidence="10">MBHS1</strain>
    </source>
</reference>
<dbReference type="InterPro" id="IPR001623">
    <property type="entry name" value="DnaJ_domain"/>
</dbReference>
<dbReference type="InterPro" id="IPR051791">
    <property type="entry name" value="Pra-immunoreactive"/>
</dbReference>
<protein>
    <submittedName>
        <fullName evidence="10">Chaperone protein DnaJ</fullName>
    </submittedName>
</protein>
<keyword evidence="4 8" id="KW-1133">Transmembrane helix</keyword>
<dbReference type="EMBL" id="FMSV02000046">
    <property type="protein sequence ID" value="SEH04364.1"/>
    <property type="molecule type" value="Genomic_DNA"/>
</dbReference>
<feature type="transmembrane region" description="Helical" evidence="8">
    <location>
        <begin position="167"/>
        <end position="187"/>
    </location>
</feature>
<dbReference type="GO" id="GO:0005886">
    <property type="term" value="C:plasma membrane"/>
    <property type="evidence" value="ECO:0007669"/>
    <property type="project" value="UniProtKB-SubCell"/>
</dbReference>
<evidence type="ECO:0000256" key="6">
    <source>
        <dbReference type="ARBA" id="ARBA00023186"/>
    </source>
</evidence>
<keyword evidence="3 8" id="KW-0812">Transmembrane</keyword>
<evidence type="ECO:0000313" key="10">
    <source>
        <dbReference type="EMBL" id="SEH04364.1"/>
    </source>
</evidence>
<dbReference type="PANTHER" id="PTHR36115:SF4">
    <property type="entry name" value="MEMBRANE PROTEIN"/>
    <property type="match status" value="1"/>
</dbReference>
<dbReference type="InterPro" id="IPR010432">
    <property type="entry name" value="RDD"/>
</dbReference>
<feature type="region of interest" description="Disordered" evidence="7">
    <location>
        <begin position="111"/>
        <end position="133"/>
    </location>
</feature>
<dbReference type="CDD" id="cd06257">
    <property type="entry name" value="DnaJ"/>
    <property type="match status" value="1"/>
</dbReference>
<accession>A0A1H6F5W1</accession>
<dbReference type="Proteomes" id="UP000236724">
    <property type="component" value="Unassembled WGS sequence"/>
</dbReference>
<keyword evidence="11" id="KW-1185">Reference proteome</keyword>
<dbReference type="SUPFAM" id="SSF46565">
    <property type="entry name" value="Chaperone J-domain"/>
    <property type="match status" value="2"/>
</dbReference>
<keyword evidence="5 8" id="KW-0472">Membrane</keyword>
<evidence type="ECO:0000256" key="1">
    <source>
        <dbReference type="ARBA" id="ARBA00004651"/>
    </source>
</evidence>
<dbReference type="PROSITE" id="PS50076">
    <property type="entry name" value="DNAJ_2"/>
    <property type="match status" value="1"/>
</dbReference>
<feature type="transmembrane region" description="Helical" evidence="8">
    <location>
        <begin position="207"/>
        <end position="231"/>
    </location>
</feature>
<evidence type="ECO:0000256" key="3">
    <source>
        <dbReference type="ARBA" id="ARBA00022692"/>
    </source>
</evidence>
<dbReference type="OrthoDB" id="8612316at2"/>
<dbReference type="Gene3D" id="1.10.287.110">
    <property type="entry name" value="DnaJ domain"/>
    <property type="match status" value="2"/>
</dbReference>
<comment type="subcellular location">
    <subcellularLocation>
        <location evidence="1">Cell membrane</location>
        <topology evidence="1">Multi-pass membrane protein</topology>
    </subcellularLocation>
</comment>
<evidence type="ECO:0000259" key="9">
    <source>
        <dbReference type="PROSITE" id="PS50076"/>
    </source>
</evidence>
<evidence type="ECO:0000256" key="5">
    <source>
        <dbReference type="ARBA" id="ARBA00023136"/>
    </source>
</evidence>
<proteinExistence type="predicted"/>
<evidence type="ECO:0000256" key="7">
    <source>
        <dbReference type="SAM" id="MobiDB-lite"/>
    </source>
</evidence>
<dbReference type="PANTHER" id="PTHR36115">
    <property type="entry name" value="PROLINE-RICH ANTIGEN HOMOLOG-RELATED"/>
    <property type="match status" value="1"/>
</dbReference>
<dbReference type="InterPro" id="IPR036869">
    <property type="entry name" value="J_dom_sf"/>
</dbReference>
<dbReference type="Pfam" id="PF06271">
    <property type="entry name" value="RDD"/>
    <property type="match status" value="1"/>
</dbReference>
<sequence length="309" mass="34186">MKKNYYQLLGISATAANKTTLKQATQKRLQAIKTAYGVLSNPEQRQLYDEQKAGQVDNTYYDLLGLSRDALPEEIKQAAQTQLSAVRNAWHVLSDDDKRTAYDQELQLKTAQAKAHSTPAATNKPTGTADMTEVQNPYQAPDAAVDDDWEETDVSPMATRGKRLGAALLDTLTYMVPLLLAFIILYITGNADMNTLENLDGEDKEVFVNIAIAIVGVGYLLLIIINLRLLYLNGQSIGKYMLNIKIVRSNGNRCGLGRIIGLRIIPIILLSIIPVMGDFVNLIDVLFIFQASRQCLHDMIADTIVVQIS</sequence>
<keyword evidence="6" id="KW-0143">Chaperone</keyword>
<evidence type="ECO:0000256" key="8">
    <source>
        <dbReference type="SAM" id="Phobius"/>
    </source>
</evidence>
<dbReference type="AlphaFoldDB" id="A0A1H6F5W1"/>
<organism evidence="10 11">
    <name type="scientific">Candidatus Venteria ishoeyi</name>
    <dbReference type="NCBI Taxonomy" id="1899563"/>
    <lineage>
        <taxon>Bacteria</taxon>
        <taxon>Pseudomonadati</taxon>
        <taxon>Pseudomonadota</taxon>
        <taxon>Gammaproteobacteria</taxon>
        <taxon>Thiotrichales</taxon>
        <taxon>Thiotrichaceae</taxon>
        <taxon>Venteria</taxon>
    </lineage>
</organism>
<feature type="domain" description="J" evidence="9">
    <location>
        <begin position="4"/>
        <end position="106"/>
    </location>
</feature>
<name>A0A1H6F5W1_9GAMM</name>
<dbReference type="RefSeq" id="WP_103918435.1">
    <property type="nucleotide sequence ID" value="NZ_FMSV02000046.1"/>
</dbReference>
<evidence type="ECO:0000313" key="11">
    <source>
        <dbReference type="Proteomes" id="UP000236724"/>
    </source>
</evidence>
<evidence type="ECO:0000256" key="2">
    <source>
        <dbReference type="ARBA" id="ARBA00022475"/>
    </source>
</evidence>
<evidence type="ECO:0000256" key="4">
    <source>
        <dbReference type="ARBA" id="ARBA00022989"/>
    </source>
</evidence>
<gene>
    <name evidence="10" type="ORF">MBHS_00210</name>
</gene>
<keyword evidence="2" id="KW-1003">Cell membrane</keyword>